<gene>
    <name evidence="5" type="ORF">Pla52n_37180</name>
</gene>
<keyword evidence="3" id="KW-0812">Transmembrane</keyword>
<evidence type="ECO:0000256" key="3">
    <source>
        <dbReference type="SAM" id="Phobius"/>
    </source>
</evidence>
<feature type="domain" description="Multidrug resistance protein MdtA-like barrel-sandwich hybrid" evidence="4">
    <location>
        <begin position="131"/>
        <end position="310"/>
    </location>
</feature>
<dbReference type="Pfam" id="PF25917">
    <property type="entry name" value="BSH_RND"/>
    <property type="match status" value="1"/>
</dbReference>
<evidence type="ECO:0000259" key="4">
    <source>
        <dbReference type="Pfam" id="PF25917"/>
    </source>
</evidence>
<name>A0A5C6ATC2_9BACT</name>
<dbReference type="InterPro" id="IPR050393">
    <property type="entry name" value="MFP_Efflux_Pump"/>
</dbReference>
<dbReference type="Proteomes" id="UP000320176">
    <property type="component" value="Unassembled WGS sequence"/>
</dbReference>
<dbReference type="InterPro" id="IPR058625">
    <property type="entry name" value="MdtA-like_BSH"/>
</dbReference>
<dbReference type="PANTHER" id="PTHR30367">
    <property type="entry name" value="P-HYDROXYBENZOIC ACID EFFLUX PUMP SUBUNIT AAEA-RELATED"/>
    <property type="match status" value="1"/>
</dbReference>
<dbReference type="OrthoDB" id="233363at2"/>
<feature type="region of interest" description="Disordered" evidence="2">
    <location>
        <begin position="1"/>
        <end position="36"/>
    </location>
</feature>
<keyword evidence="1" id="KW-0175">Coiled coil</keyword>
<evidence type="ECO:0000256" key="1">
    <source>
        <dbReference type="SAM" id="Coils"/>
    </source>
</evidence>
<keyword evidence="3" id="KW-1133">Transmembrane helix</keyword>
<dbReference type="PANTHER" id="PTHR30367:SF1">
    <property type="entry name" value="MULTIDRUG RESISTANCE PROTEIN MDTN"/>
    <property type="match status" value="1"/>
</dbReference>
<accession>A0A5C6ATC2</accession>
<dbReference type="AlphaFoldDB" id="A0A5C6ATC2"/>
<organism evidence="5 6">
    <name type="scientific">Stieleria varia</name>
    <dbReference type="NCBI Taxonomy" id="2528005"/>
    <lineage>
        <taxon>Bacteria</taxon>
        <taxon>Pseudomonadati</taxon>
        <taxon>Planctomycetota</taxon>
        <taxon>Planctomycetia</taxon>
        <taxon>Pirellulales</taxon>
        <taxon>Pirellulaceae</taxon>
        <taxon>Stieleria</taxon>
    </lineage>
</organism>
<sequence>MSQLTTHSPSDGETPMSSDPHVASPMKPNGSPIAVNTQAFPDAKAHSGSEAWSKSVLFNLVVPLLLLGLGGLAIVVFGEAKAKPLPPPDLSLAGRMQALPAARVEVVRSLESTGKKLELVVDGSVVPYQEALVAAEVAGRVVHKEPICEAGSVVKQGQLLMRIDPTDYELAVERLTRQKEQEYRALQEVDQEIANIGQSIKIADQDVKLQQNEVERQLSLPKNFASQAEIDRAKGALLQASQQLLNLNNQIRLLRARRTKLESSEELAATQLRAAETDLKRTEIVAPISGVIVSEQADLNTFVNRGTTLVTIEDTSKVEVSSRLRMDQLHWVLDQNDPNLATDGYDLPDTPAIIEFDVAGRESSTYRWRGKLVSYDGVGLDTATRTVPVRVLVDSPNQMLDAEGAEYTSGRSNALVRGMFVRIRLQIQPKTPLVVIPAQALRPGNRVWVFTEDASVLDEIAPPQGDETQETGADPKEVAVVPAKLAGKKTEPLDAEQKAATQKNDPEDKALNAVDSEASAEPTLDPKNWIAGKVTVSQTVYPVESLRLSDTVEDDPLVSPVVKSAGRMWVCEAAGDEIVDGTRIVVSPLGSVGADGVAVRIPNPEASIDNEPEPQSEPQAEPVPATQAVTQASSATRAGESR</sequence>
<feature type="region of interest" description="Disordered" evidence="2">
    <location>
        <begin position="486"/>
        <end position="523"/>
    </location>
</feature>
<keyword evidence="6" id="KW-1185">Reference proteome</keyword>
<proteinExistence type="predicted"/>
<dbReference type="EMBL" id="SJPN01000004">
    <property type="protein sequence ID" value="TWU02661.1"/>
    <property type="molecule type" value="Genomic_DNA"/>
</dbReference>
<feature type="compositionally biased region" description="Polar residues" evidence="2">
    <location>
        <begin position="1"/>
        <end position="17"/>
    </location>
</feature>
<dbReference type="Gene3D" id="2.40.50.100">
    <property type="match status" value="1"/>
</dbReference>
<feature type="compositionally biased region" description="Low complexity" evidence="2">
    <location>
        <begin position="616"/>
        <end position="642"/>
    </location>
</feature>
<feature type="region of interest" description="Disordered" evidence="2">
    <location>
        <begin position="601"/>
        <end position="642"/>
    </location>
</feature>
<evidence type="ECO:0000313" key="6">
    <source>
        <dbReference type="Proteomes" id="UP000320176"/>
    </source>
</evidence>
<feature type="compositionally biased region" description="Basic and acidic residues" evidence="2">
    <location>
        <begin position="488"/>
        <end position="497"/>
    </location>
</feature>
<reference evidence="5 6" key="1">
    <citation type="submission" date="2019-02" db="EMBL/GenBank/DDBJ databases">
        <title>Deep-cultivation of Planctomycetes and their phenomic and genomic characterization uncovers novel biology.</title>
        <authorList>
            <person name="Wiegand S."/>
            <person name="Jogler M."/>
            <person name="Boedeker C."/>
            <person name="Pinto D."/>
            <person name="Vollmers J."/>
            <person name="Rivas-Marin E."/>
            <person name="Kohn T."/>
            <person name="Peeters S.H."/>
            <person name="Heuer A."/>
            <person name="Rast P."/>
            <person name="Oberbeckmann S."/>
            <person name="Bunk B."/>
            <person name="Jeske O."/>
            <person name="Meyerdierks A."/>
            <person name="Storesund J.E."/>
            <person name="Kallscheuer N."/>
            <person name="Luecker S."/>
            <person name="Lage O.M."/>
            <person name="Pohl T."/>
            <person name="Merkel B.J."/>
            <person name="Hornburger P."/>
            <person name="Mueller R.-W."/>
            <person name="Bruemmer F."/>
            <person name="Labrenz M."/>
            <person name="Spormann A.M."/>
            <person name="Op Den Camp H."/>
            <person name="Overmann J."/>
            <person name="Amann R."/>
            <person name="Jetten M.S.M."/>
            <person name="Mascher T."/>
            <person name="Medema M.H."/>
            <person name="Devos D.P."/>
            <person name="Kaster A.-K."/>
            <person name="Ovreas L."/>
            <person name="Rohde M."/>
            <person name="Galperin M.Y."/>
            <person name="Jogler C."/>
        </authorList>
    </citation>
    <scope>NUCLEOTIDE SEQUENCE [LARGE SCALE GENOMIC DNA]</scope>
    <source>
        <strain evidence="5 6">Pla52n</strain>
    </source>
</reference>
<evidence type="ECO:0000313" key="5">
    <source>
        <dbReference type="EMBL" id="TWU02661.1"/>
    </source>
</evidence>
<protein>
    <submittedName>
        <fullName evidence="5">Multidrug resistance protein MdtN</fullName>
    </submittedName>
</protein>
<feature type="transmembrane region" description="Helical" evidence="3">
    <location>
        <begin position="56"/>
        <end position="78"/>
    </location>
</feature>
<comment type="caution">
    <text evidence="5">The sequence shown here is derived from an EMBL/GenBank/DDBJ whole genome shotgun (WGS) entry which is preliminary data.</text>
</comment>
<keyword evidence="3" id="KW-0472">Membrane</keyword>
<dbReference type="Gene3D" id="1.10.287.470">
    <property type="entry name" value="Helix hairpin bin"/>
    <property type="match status" value="1"/>
</dbReference>
<dbReference type="SUPFAM" id="SSF111369">
    <property type="entry name" value="HlyD-like secretion proteins"/>
    <property type="match status" value="2"/>
</dbReference>
<feature type="coiled-coil region" evidence="1">
    <location>
        <begin position="230"/>
        <end position="264"/>
    </location>
</feature>
<evidence type="ECO:0000256" key="2">
    <source>
        <dbReference type="SAM" id="MobiDB-lite"/>
    </source>
</evidence>
<dbReference type="Gene3D" id="2.40.30.170">
    <property type="match status" value="1"/>
</dbReference>